<evidence type="ECO:0000313" key="5">
    <source>
        <dbReference type="Proteomes" id="UP000276133"/>
    </source>
</evidence>
<dbReference type="AlphaFoldDB" id="A0A3M7RG67"/>
<keyword evidence="5" id="KW-1185">Reference proteome</keyword>
<proteinExistence type="predicted"/>
<keyword evidence="2" id="KW-0325">Glycoprotein</keyword>
<dbReference type="InterPro" id="IPR050975">
    <property type="entry name" value="Sleep_regulator"/>
</dbReference>
<evidence type="ECO:0000313" key="4">
    <source>
        <dbReference type="EMBL" id="RNA22487.1"/>
    </source>
</evidence>
<evidence type="ECO:0000256" key="1">
    <source>
        <dbReference type="ARBA" id="ARBA00022729"/>
    </source>
</evidence>
<dbReference type="InterPro" id="IPR031424">
    <property type="entry name" value="QVR-like"/>
</dbReference>
<dbReference type="OrthoDB" id="6420171at2759"/>
<dbReference type="Pfam" id="PF17064">
    <property type="entry name" value="QVR"/>
    <property type="match status" value="1"/>
</dbReference>
<feature type="signal peptide" evidence="3">
    <location>
        <begin position="1"/>
        <end position="18"/>
    </location>
</feature>
<organism evidence="4 5">
    <name type="scientific">Brachionus plicatilis</name>
    <name type="common">Marine rotifer</name>
    <name type="synonym">Brachionus muelleri</name>
    <dbReference type="NCBI Taxonomy" id="10195"/>
    <lineage>
        <taxon>Eukaryota</taxon>
        <taxon>Metazoa</taxon>
        <taxon>Spiralia</taxon>
        <taxon>Gnathifera</taxon>
        <taxon>Rotifera</taxon>
        <taxon>Eurotatoria</taxon>
        <taxon>Monogononta</taxon>
        <taxon>Pseudotrocha</taxon>
        <taxon>Ploima</taxon>
        <taxon>Brachionidae</taxon>
        <taxon>Brachionus</taxon>
    </lineage>
</organism>
<sequence>MKLFISALMFVALSYVLAEETQESSPINCYVCNELEDKSCGDQFKPKDVHRQQCVNGEKYCRKIVQTVNDITSVVRQCAKEVSEQHPEDCYKTAGKATQTVCTCLGSNEPCNYGQKIKSSILGFAMSIILSIVLLN</sequence>
<evidence type="ECO:0000256" key="3">
    <source>
        <dbReference type="SAM" id="SignalP"/>
    </source>
</evidence>
<accession>A0A3M7RG67</accession>
<dbReference type="PANTHER" id="PTHR33562">
    <property type="entry name" value="ATILLA, ISOFORM B-RELATED-RELATED"/>
    <property type="match status" value="1"/>
</dbReference>
<name>A0A3M7RG67_BRAPC</name>
<evidence type="ECO:0000256" key="2">
    <source>
        <dbReference type="ARBA" id="ARBA00023180"/>
    </source>
</evidence>
<dbReference type="EMBL" id="REGN01003439">
    <property type="protein sequence ID" value="RNA22487.1"/>
    <property type="molecule type" value="Genomic_DNA"/>
</dbReference>
<feature type="chain" id="PRO_5021447637" evidence="3">
    <location>
        <begin position="19"/>
        <end position="136"/>
    </location>
</feature>
<comment type="caution">
    <text evidence="4">The sequence shown here is derived from an EMBL/GenBank/DDBJ whole genome shotgun (WGS) entry which is preliminary data.</text>
</comment>
<keyword evidence="1 3" id="KW-0732">Signal</keyword>
<dbReference type="GO" id="GO:0032222">
    <property type="term" value="P:regulation of synaptic transmission, cholinergic"/>
    <property type="evidence" value="ECO:0007669"/>
    <property type="project" value="InterPro"/>
</dbReference>
<reference evidence="4 5" key="1">
    <citation type="journal article" date="2018" name="Sci. Rep.">
        <title>Genomic signatures of local adaptation to the degree of environmental predictability in rotifers.</title>
        <authorList>
            <person name="Franch-Gras L."/>
            <person name="Hahn C."/>
            <person name="Garcia-Roger E.M."/>
            <person name="Carmona M.J."/>
            <person name="Serra M."/>
            <person name="Gomez A."/>
        </authorList>
    </citation>
    <scope>NUCLEOTIDE SEQUENCE [LARGE SCALE GENOMIC DNA]</scope>
    <source>
        <strain evidence="4">HYR1</strain>
    </source>
</reference>
<dbReference type="GO" id="GO:0030431">
    <property type="term" value="P:sleep"/>
    <property type="evidence" value="ECO:0007669"/>
    <property type="project" value="InterPro"/>
</dbReference>
<dbReference type="Proteomes" id="UP000276133">
    <property type="component" value="Unassembled WGS sequence"/>
</dbReference>
<gene>
    <name evidence="4" type="ORF">BpHYR1_016875</name>
</gene>
<protein>
    <submittedName>
        <fullName evidence="4">Isoform A</fullName>
    </submittedName>
</protein>